<gene>
    <name evidence="2" type="ORF">ABS362_12625</name>
</gene>
<evidence type="ECO:0000256" key="1">
    <source>
        <dbReference type="SAM" id="Phobius"/>
    </source>
</evidence>
<keyword evidence="3" id="KW-1185">Reference proteome</keyword>
<feature type="transmembrane region" description="Helical" evidence="1">
    <location>
        <begin position="57"/>
        <end position="76"/>
    </location>
</feature>
<organism evidence="2 3">
    <name type="scientific">Pontibacter populi</name>
    <dbReference type="NCBI Taxonomy" id="890055"/>
    <lineage>
        <taxon>Bacteria</taxon>
        <taxon>Pseudomonadati</taxon>
        <taxon>Bacteroidota</taxon>
        <taxon>Cytophagia</taxon>
        <taxon>Cytophagales</taxon>
        <taxon>Hymenobacteraceae</taxon>
        <taxon>Pontibacter</taxon>
    </lineage>
</organism>
<comment type="caution">
    <text evidence="2">The sequence shown here is derived from an EMBL/GenBank/DDBJ whole genome shotgun (WGS) entry which is preliminary data.</text>
</comment>
<protein>
    <submittedName>
        <fullName evidence="2">Uncharacterized protein</fullName>
    </submittedName>
</protein>
<keyword evidence="1" id="KW-0472">Membrane</keyword>
<evidence type="ECO:0000313" key="2">
    <source>
        <dbReference type="EMBL" id="MER2998393.1"/>
    </source>
</evidence>
<dbReference type="Proteomes" id="UP001476807">
    <property type="component" value="Unassembled WGS sequence"/>
</dbReference>
<keyword evidence="1" id="KW-1133">Transmembrane helix</keyword>
<dbReference type="RefSeq" id="WP_350412839.1">
    <property type="nucleotide sequence ID" value="NZ_JBEOKT010000010.1"/>
</dbReference>
<accession>A0ABV1RVG6</accession>
<keyword evidence="1" id="KW-0812">Transmembrane</keyword>
<proteinExistence type="predicted"/>
<reference evidence="2 3" key="1">
    <citation type="submission" date="2024-06" db="EMBL/GenBank/DDBJ databases">
        <title>Pontibacter populi HYL7-15.</title>
        <authorList>
            <person name="Kim M.K."/>
        </authorList>
    </citation>
    <scope>NUCLEOTIDE SEQUENCE [LARGE SCALE GENOMIC DNA]</scope>
    <source>
        <strain evidence="2 3">HYL7-15</strain>
    </source>
</reference>
<dbReference type="EMBL" id="JBEOKT010000010">
    <property type="protein sequence ID" value="MER2998393.1"/>
    <property type="molecule type" value="Genomic_DNA"/>
</dbReference>
<name>A0ABV1RVG6_9BACT</name>
<sequence length="289" mass="31726">MEPEEVDKLFNERLGRMAPAPPAALWNRLQERMEAEMPQATLQIQQEQHEEKRRYGFLYYSIAAAIALLLAVGVVLKFNQPQTVTDQTIAQVDLGDKQTTEPAQTIATDKTAASTEQTIAVATPEQTIADPTVTEEPTIVAAPAKTIAKKPVTKPRKRADQQWVKVEGTKQPAMLAQQTTKPAQQVEEPQLPTAVQTPVAFASANSAEPVQIIIKRTVNNEPVALAASDEPEENSSFEKKQRLAKSIFKQVKNLSNGEQVNFADLGVNANKIALETKIGKQKISKVINL</sequence>
<evidence type="ECO:0000313" key="3">
    <source>
        <dbReference type="Proteomes" id="UP001476807"/>
    </source>
</evidence>